<comment type="similarity">
    <text evidence="4">Belongs to the MoaE family. MOCS2B subfamily.</text>
</comment>
<accession>A0A423VWE7</accession>
<dbReference type="STRING" id="356882.A0A423VWE7"/>
<comment type="catalytic activity">
    <reaction evidence="4">
        <text>2 [molybdopterin-synthase sulfur-carrier protein]-C-terminal-Gly-aminoethanethioate + cyclic pyranopterin phosphate + H2O = molybdopterin + 2 [molybdopterin-synthase sulfur-carrier protein]-C-terminal Gly-Gly + 2 H(+)</text>
        <dbReference type="Rhea" id="RHEA:26333"/>
        <dbReference type="Rhea" id="RHEA-COMP:12202"/>
        <dbReference type="Rhea" id="RHEA-COMP:19907"/>
        <dbReference type="ChEBI" id="CHEBI:15377"/>
        <dbReference type="ChEBI" id="CHEBI:15378"/>
        <dbReference type="ChEBI" id="CHEBI:58698"/>
        <dbReference type="ChEBI" id="CHEBI:59648"/>
        <dbReference type="ChEBI" id="CHEBI:90778"/>
        <dbReference type="ChEBI" id="CHEBI:232372"/>
        <dbReference type="EC" id="2.8.1.12"/>
    </reaction>
</comment>
<comment type="subcellular location">
    <subcellularLocation>
        <location evidence="4">Cytoplasm</location>
    </subcellularLocation>
</comment>
<proteinExistence type="inferred from homology"/>
<evidence type="ECO:0000256" key="1">
    <source>
        <dbReference type="ARBA" id="ARBA00022490"/>
    </source>
</evidence>
<dbReference type="EC" id="2.8.1.12" evidence="4"/>
<protein>
    <recommendedName>
        <fullName evidence="4">Molybdopterin synthase catalytic subunit</fullName>
        <ecNumber evidence="4">2.8.1.12</ecNumber>
    </recommendedName>
    <alternativeName>
        <fullName evidence="4">Common component for nitrate reductase and xanthine dehydrogenase protein H</fullName>
    </alternativeName>
    <alternativeName>
        <fullName evidence="4">Molybdenum cofactor synthesis protein 2 large subunit</fullName>
    </alternativeName>
    <alternativeName>
        <fullName evidence="4">Molybdenum cofactor synthesis protein 2B</fullName>
        <shortName evidence="4">MOCS2B</shortName>
    </alternativeName>
</protein>
<evidence type="ECO:0000256" key="5">
    <source>
        <dbReference type="SAM" id="MobiDB-lite"/>
    </source>
</evidence>
<dbReference type="UniPathway" id="UPA00344"/>
<keyword evidence="2 4" id="KW-0808">Transferase</keyword>
<keyword evidence="7" id="KW-1185">Reference proteome</keyword>
<organism evidence="6 7">
    <name type="scientific">Cytospora schulzeri</name>
    <dbReference type="NCBI Taxonomy" id="448051"/>
    <lineage>
        <taxon>Eukaryota</taxon>
        <taxon>Fungi</taxon>
        <taxon>Dikarya</taxon>
        <taxon>Ascomycota</taxon>
        <taxon>Pezizomycotina</taxon>
        <taxon>Sordariomycetes</taxon>
        <taxon>Sordariomycetidae</taxon>
        <taxon>Diaporthales</taxon>
        <taxon>Cytosporaceae</taxon>
        <taxon>Cytospora</taxon>
    </lineage>
</organism>
<feature type="binding site" evidence="4">
    <location>
        <begin position="112"/>
        <end position="113"/>
    </location>
    <ligand>
        <name>substrate</name>
    </ligand>
</feature>
<dbReference type="FunFam" id="3.90.1170.40:FF:000003">
    <property type="entry name" value="Molybdopterin converting factor subunit 2"/>
    <property type="match status" value="1"/>
</dbReference>
<dbReference type="InterPro" id="IPR036563">
    <property type="entry name" value="MoaE_sf"/>
</dbReference>
<keyword evidence="3 4" id="KW-0501">Molybdenum cofactor biosynthesis</keyword>
<dbReference type="InterPro" id="IPR003448">
    <property type="entry name" value="Mopterin_biosynth_MoaE"/>
</dbReference>
<evidence type="ECO:0000313" key="6">
    <source>
        <dbReference type="EMBL" id="ROV95409.1"/>
    </source>
</evidence>
<evidence type="ECO:0000256" key="2">
    <source>
        <dbReference type="ARBA" id="ARBA00022679"/>
    </source>
</evidence>
<comment type="subunit">
    <text evidence="4">Heterotetramer; composed of 2 small (MOCS2A) and 2 large (MOCS2B) subunits.</text>
</comment>
<name>A0A423VWE7_9PEZI</name>
<dbReference type="AlphaFoldDB" id="A0A423VWE7"/>
<dbReference type="GO" id="GO:0030366">
    <property type="term" value="F:molybdopterin synthase activity"/>
    <property type="evidence" value="ECO:0007669"/>
    <property type="project" value="UniProtKB-UniRule"/>
</dbReference>
<comment type="caution">
    <text evidence="6">The sequence shown here is derived from an EMBL/GenBank/DDBJ whole genome shotgun (WGS) entry which is preliminary data.</text>
</comment>
<feature type="binding site" evidence="4">
    <location>
        <begin position="135"/>
        <end position="137"/>
    </location>
    <ligand>
        <name>substrate</name>
    </ligand>
</feature>
<dbReference type="Proteomes" id="UP000283895">
    <property type="component" value="Unassembled WGS sequence"/>
</dbReference>
<keyword evidence="1 4" id="KW-0963">Cytoplasm</keyword>
<feature type="region of interest" description="Disordered" evidence="5">
    <location>
        <begin position="168"/>
        <end position="218"/>
    </location>
</feature>
<dbReference type="CDD" id="cd00756">
    <property type="entry name" value="MoaE"/>
    <property type="match status" value="1"/>
</dbReference>
<dbReference type="EMBL" id="LKEA01000036">
    <property type="protein sequence ID" value="ROV95409.1"/>
    <property type="molecule type" value="Genomic_DNA"/>
</dbReference>
<gene>
    <name evidence="4" type="primary">cnxH</name>
    <name evidence="6" type="ORF">VMCG_08476</name>
</gene>
<comment type="pathway">
    <text evidence="4">Cofactor biosynthesis; molybdopterin biosynthesis.</text>
</comment>
<dbReference type="HAMAP" id="MF_03052">
    <property type="entry name" value="MOC2B"/>
    <property type="match status" value="1"/>
</dbReference>
<dbReference type="GO" id="GO:0006777">
    <property type="term" value="P:Mo-molybdopterin cofactor biosynthetic process"/>
    <property type="evidence" value="ECO:0007669"/>
    <property type="project" value="UniProtKB-UniRule"/>
</dbReference>
<evidence type="ECO:0000256" key="4">
    <source>
        <dbReference type="HAMAP-Rule" id="MF_03052"/>
    </source>
</evidence>
<reference evidence="6 7" key="1">
    <citation type="submission" date="2015-09" db="EMBL/GenBank/DDBJ databases">
        <title>Host preference determinants of Valsa canker pathogens revealed by comparative genomics.</title>
        <authorList>
            <person name="Yin Z."/>
            <person name="Huang L."/>
        </authorList>
    </citation>
    <scope>NUCLEOTIDE SEQUENCE [LARGE SCALE GENOMIC DNA]</scope>
    <source>
        <strain evidence="6 7">03-1</strain>
    </source>
</reference>
<dbReference type="SUPFAM" id="SSF54690">
    <property type="entry name" value="Molybdopterin synthase subunit MoaE"/>
    <property type="match status" value="1"/>
</dbReference>
<dbReference type="PANTHER" id="PTHR23404">
    <property type="entry name" value="MOLYBDOPTERIN SYNTHASE RELATED"/>
    <property type="match status" value="1"/>
</dbReference>
<dbReference type="GO" id="GO:1990140">
    <property type="term" value="C:molybdopterin synthase complex"/>
    <property type="evidence" value="ECO:0007669"/>
    <property type="project" value="UniProtKB-UniRule"/>
</dbReference>
<evidence type="ECO:0000256" key="3">
    <source>
        <dbReference type="ARBA" id="ARBA00023150"/>
    </source>
</evidence>
<sequence length="218" mass="23034">MADSNTSELSEPGINVSLTHATLSPTTTMDQVRSPSAGAIVLFAGTTRDSFDARPVLNLSYQSYVPLALQTMLSIARAIKTKHNLNGIAIVHRLGVVPIGEESVLIAVSSPHRKAAWLAGEECLEEVKARVEVWKLETFADDEEGGVWRANRDGIMGTKVEAGDEAEGITSQLRGGGGREHEGNDGVAGHMGSATRPRRVGEMGHGAVVNPKSEAPSG</sequence>
<dbReference type="Pfam" id="PF02391">
    <property type="entry name" value="MoaE"/>
    <property type="match status" value="1"/>
</dbReference>
<feature type="binding site" evidence="4">
    <location>
        <position position="128"/>
    </location>
    <ligand>
        <name>substrate</name>
    </ligand>
</feature>
<dbReference type="OrthoDB" id="5531344at2759"/>
<dbReference type="InterPro" id="IPR028888">
    <property type="entry name" value="MOCS2B_euk"/>
</dbReference>
<comment type="function">
    <text evidence="4">Catalytic subunit of the molybdopterin synthase complex, a complex that catalyzes the conversion of precursor Z into molybdopterin. Acts by mediating the incorporation of 2 sulfur atoms from thiocarboxylated MOCS2A into precursor Z to generate a dithiolene group.</text>
</comment>
<evidence type="ECO:0000313" key="7">
    <source>
        <dbReference type="Proteomes" id="UP000283895"/>
    </source>
</evidence>
<dbReference type="Gene3D" id="3.90.1170.40">
    <property type="entry name" value="Molybdopterin biosynthesis MoaE subunit"/>
    <property type="match status" value="1"/>
</dbReference>